<dbReference type="OrthoDB" id="9811044at2"/>
<dbReference type="InterPro" id="IPR052776">
    <property type="entry name" value="Chloro_ReproSupport/MetalTrans"/>
</dbReference>
<dbReference type="RefSeq" id="WP_126866291.1">
    <property type="nucleotide sequence ID" value="NZ_JAUSTX010000009.1"/>
</dbReference>
<dbReference type="AlphaFoldDB" id="A0A3S0TSA4"/>
<feature type="transmembrane region" description="Helical" evidence="1">
    <location>
        <begin position="76"/>
        <end position="94"/>
    </location>
</feature>
<accession>A0A3S0TSA4</accession>
<dbReference type="EMBL" id="RYZZ01000030">
    <property type="protein sequence ID" value="RUQ27040.1"/>
    <property type="molecule type" value="Genomic_DNA"/>
</dbReference>
<evidence type="ECO:0000313" key="2">
    <source>
        <dbReference type="EMBL" id="RUQ27040.1"/>
    </source>
</evidence>
<reference evidence="2 3" key="1">
    <citation type="submission" date="2018-12" db="EMBL/GenBank/DDBJ databases">
        <title>Bacillus chawlae sp. nov., Bacillus glennii sp. nov., and Bacillus saganii sp. nov. Isolated from the Vehicle Assembly Building at Kennedy Space Center where the Viking Spacecraft were Assembled.</title>
        <authorList>
            <person name="Seuylemezian A."/>
            <person name="Vaishampayan P."/>
        </authorList>
    </citation>
    <scope>NUCLEOTIDE SEQUENCE [LARGE SCALE GENOMIC DNA]</scope>
    <source>
        <strain evidence="2 3">L5</strain>
    </source>
</reference>
<comment type="caution">
    <text evidence="2">The sequence shown here is derived from an EMBL/GenBank/DDBJ whole genome shotgun (WGS) entry which is preliminary data.</text>
</comment>
<sequence length="215" mass="23503">MDNLLGILGIGFLLGIKHALEPDHVIAVSTIVGKHKTIWRSSLLGFFWGLGHTLTLLLVFLVLALTKEAISETWSLLFELVVGVMLVYLGIISFRSSHSKKKLSTEKGYKSENRLFLKSMVIGQIHGMAGSAAMTLIALSVVDSIKDAFVYISLFGIGTIIGMLLFTAGLSIPFLLAGQKQTFNRVLGSLASIISVSYGFYYIYTIGFIDGLFFQ</sequence>
<feature type="transmembrane region" description="Helical" evidence="1">
    <location>
        <begin position="187"/>
        <end position="209"/>
    </location>
</feature>
<keyword evidence="1" id="KW-1133">Transmembrane helix</keyword>
<feature type="transmembrane region" description="Helical" evidence="1">
    <location>
        <begin position="115"/>
        <end position="142"/>
    </location>
</feature>
<dbReference type="Proteomes" id="UP000267430">
    <property type="component" value="Unassembled WGS sequence"/>
</dbReference>
<proteinExistence type="predicted"/>
<name>A0A3S0TSA4_9BACI</name>
<protein>
    <submittedName>
        <fullName evidence="2">Urease accessory protein UreH</fullName>
    </submittedName>
</protein>
<feature type="transmembrane region" description="Helical" evidence="1">
    <location>
        <begin position="43"/>
        <end position="64"/>
    </location>
</feature>
<keyword evidence="1" id="KW-0812">Transmembrane</keyword>
<dbReference type="PANTHER" id="PTHR33876:SF4">
    <property type="entry name" value="CHLOROPLAST PROTEIN FOR GROWTH AND FERTILITY 2"/>
    <property type="match status" value="1"/>
</dbReference>
<evidence type="ECO:0000313" key="3">
    <source>
        <dbReference type="Proteomes" id="UP000267430"/>
    </source>
</evidence>
<evidence type="ECO:0000256" key="1">
    <source>
        <dbReference type="SAM" id="Phobius"/>
    </source>
</evidence>
<gene>
    <name evidence="2" type="ORF">ELQ35_16900</name>
</gene>
<keyword evidence="1" id="KW-0472">Membrane</keyword>
<feature type="transmembrane region" description="Helical" evidence="1">
    <location>
        <begin position="148"/>
        <end position="175"/>
    </location>
</feature>
<organism evidence="2 3">
    <name type="scientific">Peribacillus cavernae</name>
    <dbReference type="NCBI Taxonomy" id="1674310"/>
    <lineage>
        <taxon>Bacteria</taxon>
        <taxon>Bacillati</taxon>
        <taxon>Bacillota</taxon>
        <taxon>Bacilli</taxon>
        <taxon>Bacillales</taxon>
        <taxon>Bacillaceae</taxon>
        <taxon>Peribacillus</taxon>
    </lineage>
</organism>
<keyword evidence="3" id="KW-1185">Reference proteome</keyword>
<dbReference type="PANTHER" id="PTHR33876">
    <property type="entry name" value="UNNAMED PRODUCT"/>
    <property type="match status" value="1"/>
</dbReference>